<sequence>MRDFSTFDCNLFGERPLRLSYSEVEVWTLGFVITRVDCIWILGVDSSQYISALIAELITFFDNPNNSAYITLFGYAVKRELHNIDQMENRCLNVPLVIERFSSELIVEHNVMADICCKRVSCSILG</sequence>
<dbReference type="AlphaFoldDB" id="A0A915ZB96"/>
<reference evidence="1" key="1">
    <citation type="submission" date="2020-05" db="EMBL/GenBank/DDBJ databases">
        <authorList>
            <person name="Rincon C."/>
            <person name="Sanders R I."/>
            <person name="Robbins C."/>
            <person name="Chaturvedi A."/>
        </authorList>
    </citation>
    <scope>NUCLEOTIDE SEQUENCE</scope>
    <source>
        <strain evidence="1">CHB12</strain>
    </source>
</reference>
<evidence type="ECO:0000313" key="1">
    <source>
        <dbReference type="EMBL" id="CAB5370071.1"/>
    </source>
</evidence>
<comment type="caution">
    <text evidence="1">The sequence shown here is derived from an EMBL/GenBank/DDBJ whole genome shotgun (WGS) entry which is preliminary data.</text>
</comment>
<gene>
    <name evidence="1" type="ORF">CHRIB12_LOCUS12487</name>
</gene>
<dbReference type="Proteomes" id="UP000684084">
    <property type="component" value="Unassembled WGS sequence"/>
</dbReference>
<proteinExistence type="predicted"/>
<accession>A0A915ZB96</accession>
<dbReference type="EMBL" id="CAGKOT010000027">
    <property type="protein sequence ID" value="CAB5370071.1"/>
    <property type="molecule type" value="Genomic_DNA"/>
</dbReference>
<evidence type="ECO:0000313" key="2">
    <source>
        <dbReference type="Proteomes" id="UP000684084"/>
    </source>
</evidence>
<name>A0A915ZB96_9GLOM</name>
<protein>
    <submittedName>
        <fullName evidence="1">Uncharacterized protein</fullName>
    </submittedName>
</protein>
<organism evidence="1 2">
    <name type="scientific">Rhizophagus irregularis</name>
    <dbReference type="NCBI Taxonomy" id="588596"/>
    <lineage>
        <taxon>Eukaryota</taxon>
        <taxon>Fungi</taxon>
        <taxon>Fungi incertae sedis</taxon>
        <taxon>Mucoromycota</taxon>
        <taxon>Glomeromycotina</taxon>
        <taxon>Glomeromycetes</taxon>
        <taxon>Glomerales</taxon>
        <taxon>Glomeraceae</taxon>
        <taxon>Rhizophagus</taxon>
    </lineage>
</organism>